<dbReference type="GO" id="GO:0006508">
    <property type="term" value="P:proteolysis"/>
    <property type="evidence" value="ECO:0007669"/>
    <property type="project" value="InterPro"/>
</dbReference>
<dbReference type="Proteomes" id="UP001206595">
    <property type="component" value="Unassembled WGS sequence"/>
</dbReference>
<dbReference type="EMBL" id="MU620990">
    <property type="protein sequence ID" value="KAI8575248.1"/>
    <property type="molecule type" value="Genomic_DNA"/>
</dbReference>
<dbReference type="RefSeq" id="XP_051440252.1">
    <property type="nucleotide sequence ID" value="XM_051592508.1"/>
</dbReference>
<protein>
    <recommendedName>
        <fullName evidence="1">Peptidase S9 prolyl oligopeptidase catalytic domain-containing protein</fullName>
    </recommendedName>
</protein>
<dbReference type="PANTHER" id="PTHR43056">
    <property type="entry name" value="PEPTIDASE S9 PROLYL OLIGOPEPTIDASE"/>
    <property type="match status" value="1"/>
</dbReference>
<dbReference type="SUPFAM" id="SSF53474">
    <property type="entry name" value="alpha/beta-Hydrolases"/>
    <property type="match status" value="1"/>
</dbReference>
<dbReference type="Pfam" id="PF00326">
    <property type="entry name" value="Peptidase_S9"/>
    <property type="match status" value="1"/>
</dbReference>
<dbReference type="GO" id="GO:0008236">
    <property type="term" value="F:serine-type peptidase activity"/>
    <property type="evidence" value="ECO:0007669"/>
    <property type="project" value="InterPro"/>
</dbReference>
<dbReference type="SUPFAM" id="SSF82171">
    <property type="entry name" value="DPP6 N-terminal domain-like"/>
    <property type="match status" value="1"/>
</dbReference>
<organism evidence="2 3">
    <name type="scientific">Umbelopsis ramanniana AG</name>
    <dbReference type="NCBI Taxonomy" id="1314678"/>
    <lineage>
        <taxon>Eukaryota</taxon>
        <taxon>Fungi</taxon>
        <taxon>Fungi incertae sedis</taxon>
        <taxon>Mucoromycota</taxon>
        <taxon>Mucoromycotina</taxon>
        <taxon>Umbelopsidomycetes</taxon>
        <taxon>Umbelopsidales</taxon>
        <taxon>Umbelopsidaceae</taxon>
        <taxon>Umbelopsis</taxon>
    </lineage>
</organism>
<comment type="caution">
    <text evidence="2">The sequence shown here is derived from an EMBL/GenBank/DDBJ whole genome shotgun (WGS) entry which is preliminary data.</text>
</comment>
<reference evidence="2" key="1">
    <citation type="submission" date="2021-06" db="EMBL/GenBank/DDBJ databases">
        <authorList>
            <consortium name="DOE Joint Genome Institute"/>
            <person name="Mondo S.J."/>
            <person name="Amses K.R."/>
            <person name="Simmons D.R."/>
            <person name="Longcore J.E."/>
            <person name="Seto K."/>
            <person name="Alves G.H."/>
            <person name="Bonds A.E."/>
            <person name="Quandt C.A."/>
            <person name="Davis W.J."/>
            <person name="Chang Y."/>
            <person name="Letcher P.M."/>
            <person name="Powell M.J."/>
            <person name="Kuo A."/>
            <person name="Labutti K."/>
            <person name="Pangilinan J."/>
            <person name="Andreopoulos W."/>
            <person name="Tritt A."/>
            <person name="Riley R."/>
            <person name="Hundley H."/>
            <person name="Johnson J."/>
            <person name="Lipzen A."/>
            <person name="Barry K."/>
            <person name="Berbee M.L."/>
            <person name="Buchler N.E."/>
            <person name="Grigoriev I.V."/>
            <person name="Spatafora J.W."/>
            <person name="Stajich J.E."/>
            <person name="James T.Y."/>
        </authorList>
    </citation>
    <scope>NUCLEOTIDE SEQUENCE</scope>
    <source>
        <strain evidence="2">AG</strain>
    </source>
</reference>
<dbReference type="GeneID" id="75917850"/>
<keyword evidence="3" id="KW-1185">Reference proteome</keyword>
<feature type="domain" description="Peptidase S9 prolyl oligopeptidase catalytic" evidence="1">
    <location>
        <begin position="439"/>
        <end position="611"/>
    </location>
</feature>
<dbReference type="InterPro" id="IPR029058">
    <property type="entry name" value="AB_hydrolase_fold"/>
</dbReference>
<proteinExistence type="predicted"/>
<dbReference type="InterPro" id="IPR050585">
    <property type="entry name" value="Xaa-Pro_dipeptidyl-ppase/CocE"/>
</dbReference>
<evidence type="ECO:0000313" key="3">
    <source>
        <dbReference type="Proteomes" id="UP001206595"/>
    </source>
</evidence>
<dbReference type="Gene3D" id="3.40.50.1820">
    <property type="entry name" value="alpha/beta hydrolase"/>
    <property type="match status" value="1"/>
</dbReference>
<evidence type="ECO:0000259" key="1">
    <source>
        <dbReference type="Pfam" id="PF00326"/>
    </source>
</evidence>
<reference evidence="2" key="2">
    <citation type="journal article" date="2022" name="Proc. Natl. Acad. Sci. U.S.A.">
        <title>Diploid-dominant life cycles characterize the early evolution of Fungi.</title>
        <authorList>
            <person name="Amses K.R."/>
            <person name="Simmons D.R."/>
            <person name="Longcore J.E."/>
            <person name="Mondo S.J."/>
            <person name="Seto K."/>
            <person name="Jeronimo G.H."/>
            <person name="Bonds A.E."/>
            <person name="Quandt C.A."/>
            <person name="Davis W.J."/>
            <person name="Chang Y."/>
            <person name="Federici B.A."/>
            <person name="Kuo A."/>
            <person name="LaButti K."/>
            <person name="Pangilinan J."/>
            <person name="Andreopoulos W."/>
            <person name="Tritt A."/>
            <person name="Riley R."/>
            <person name="Hundley H."/>
            <person name="Johnson J."/>
            <person name="Lipzen A."/>
            <person name="Barry K."/>
            <person name="Lang B.F."/>
            <person name="Cuomo C.A."/>
            <person name="Buchler N.E."/>
            <person name="Grigoriev I.V."/>
            <person name="Spatafora J.W."/>
            <person name="Stajich J.E."/>
            <person name="James T.Y."/>
        </authorList>
    </citation>
    <scope>NUCLEOTIDE SEQUENCE</scope>
    <source>
        <strain evidence="2">AG</strain>
    </source>
</reference>
<name>A0AAD5DZC7_UMBRA</name>
<dbReference type="PANTHER" id="PTHR43056:SF5">
    <property type="entry name" value="PEPTIDASE S9 PROLYL OLIGOPEPTIDASE CATALYTIC DOMAIN-CONTAINING PROTEIN"/>
    <property type="match status" value="1"/>
</dbReference>
<accession>A0AAD5DZC7</accession>
<gene>
    <name evidence="2" type="ORF">K450DRAFT_262622</name>
</gene>
<dbReference type="InterPro" id="IPR001375">
    <property type="entry name" value="Peptidase_S9_cat"/>
</dbReference>
<sequence>MVITKPYGSWPSPVSAASLGQDSGIKYDFLVKFDQSTNTVYWTKCVNEEGGRIQIFSQNLEKPSETTAILPIGYNCRSKVHEYGGGAYTVKKNSLFFSNFDDGRVYKIDLSHPTNIIPIVPENRLCRYADFSVDDELQYIICVHEEHIENGTPEDVVNKLVAIDLLEKNLDKAVKTIAEGNDFYTSPIINPSNDELTFISYNHPNLPWDFTQLYQANLSYENGLQVSDLRCIAGESQGESIVQPRYAKDGSLYAMTDRNGYWNLHKYQDGDLQQVLAETIKIDQCGPSWVFGFSDYTPLTNDATKILCKSKSSLAILDTERQTIVDLPTPYIDFDQVQVAKVGDTEYALFSALSTTAPRKFVAYSLSDQKVVKILQDSKSPPLDEEYISEPQEIRFPTKHGFGYCYFYPPKNPEFKSDGLPPLRVMLHGGPTSRADGEFDRNYIYWTSRGVAIAEVNYGGSTGYGKEYRNLLKKNWGIVDVDDCCAAAMHLAEIGLVDREKLVIKGGSAGGFTTLACLTFRPEVFKAGCALYPVTDLKLLLQEGHKFECKYLLGLIGAYPEEEQVYYDRSPTHFAQNIICPAILFHGLDDHAVPPSQSEDMVRVLNSNKVPNAFLSWSFGFMDGFLASLSKALKGSKYLICLSNDVFFLRWTSAVHWISLEEIF</sequence>
<evidence type="ECO:0000313" key="2">
    <source>
        <dbReference type="EMBL" id="KAI8575248.1"/>
    </source>
</evidence>
<dbReference type="AlphaFoldDB" id="A0AAD5DZC7"/>